<sequence length="354" mass="42120">MQLILEETLGHFEKLDIIQKLIVKLITNEYFAWTCLVLIVSQNNWKRPINFLLILHWLLRSIGDMFLNSFGLFEKENKIFPFSNKGSLYGFGVASIFWYSGEIIGDWYFLIRSKVLVRNKKKLRWVFYICLGYNLVKIAQIFIFLSFVPFPKGYSDTDPIQESYVTLNIGKHTFRKWVDVALQQIFSLAYDISVIIVLKNNVFNKMKNLNINENKENTFLIKFKQISEYRIYMSILVTIIGAPFIFGFCLEILYLVNQEYPIEDFERIKKLQVYSSEVNVEGIRVCILTFNYMFMYIDQILLRFFVEDNKPQKKISNSYTYNKNSSHNYNMVYHKFLNYDELEKQNLNNFSVSK</sequence>
<organism evidence="2 3">
    <name type="scientific">Neocallimastix californiae</name>
    <dbReference type="NCBI Taxonomy" id="1754190"/>
    <lineage>
        <taxon>Eukaryota</taxon>
        <taxon>Fungi</taxon>
        <taxon>Fungi incertae sedis</taxon>
        <taxon>Chytridiomycota</taxon>
        <taxon>Chytridiomycota incertae sedis</taxon>
        <taxon>Neocallimastigomycetes</taxon>
        <taxon>Neocallimastigales</taxon>
        <taxon>Neocallimastigaceae</taxon>
        <taxon>Neocallimastix</taxon>
    </lineage>
</organism>
<dbReference type="AlphaFoldDB" id="A0A1Y2DGR5"/>
<feature type="transmembrane region" description="Helical" evidence="1">
    <location>
        <begin position="123"/>
        <end position="148"/>
    </location>
</feature>
<keyword evidence="1" id="KW-0812">Transmembrane</keyword>
<evidence type="ECO:0000313" key="3">
    <source>
        <dbReference type="Proteomes" id="UP000193920"/>
    </source>
</evidence>
<feature type="transmembrane region" description="Helical" evidence="1">
    <location>
        <begin position="282"/>
        <end position="306"/>
    </location>
</feature>
<evidence type="ECO:0008006" key="4">
    <source>
        <dbReference type="Google" id="ProtNLM"/>
    </source>
</evidence>
<name>A0A1Y2DGR5_9FUNG</name>
<comment type="caution">
    <text evidence="2">The sequence shown here is derived from an EMBL/GenBank/DDBJ whole genome shotgun (WGS) entry which is preliminary data.</text>
</comment>
<gene>
    <name evidence="2" type="ORF">LY90DRAFT_669041</name>
</gene>
<proteinExistence type="predicted"/>
<keyword evidence="3" id="KW-1185">Reference proteome</keyword>
<evidence type="ECO:0000313" key="2">
    <source>
        <dbReference type="EMBL" id="ORY58284.1"/>
    </source>
</evidence>
<keyword evidence="1" id="KW-0472">Membrane</keyword>
<dbReference type="EMBL" id="MCOG01000067">
    <property type="protein sequence ID" value="ORY58284.1"/>
    <property type="molecule type" value="Genomic_DNA"/>
</dbReference>
<accession>A0A1Y2DGR5</accession>
<dbReference type="Proteomes" id="UP000193920">
    <property type="component" value="Unassembled WGS sequence"/>
</dbReference>
<protein>
    <recommendedName>
        <fullName evidence="4">G-protein coupled receptors family 1 profile domain-containing protein</fullName>
    </recommendedName>
</protein>
<feature type="transmembrane region" description="Helical" evidence="1">
    <location>
        <begin position="52"/>
        <end position="73"/>
    </location>
</feature>
<feature type="transmembrane region" description="Helical" evidence="1">
    <location>
        <begin position="180"/>
        <end position="198"/>
    </location>
</feature>
<feature type="transmembrane region" description="Helical" evidence="1">
    <location>
        <begin position="231"/>
        <end position="256"/>
    </location>
</feature>
<keyword evidence="1" id="KW-1133">Transmembrane helix</keyword>
<evidence type="ECO:0000256" key="1">
    <source>
        <dbReference type="SAM" id="Phobius"/>
    </source>
</evidence>
<dbReference type="OrthoDB" id="2146396at2759"/>
<reference evidence="2 3" key="1">
    <citation type="submission" date="2016-08" db="EMBL/GenBank/DDBJ databases">
        <title>A Parts List for Fungal Cellulosomes Revealed by Comparative Genomics.</title>
        <authorList>
            <consortium name="DOE Joint Genome Institute"/>
            <person name="Haitjema C.H."/>
            <person name="Gilmore S.P."/>
            <person name="Henske J.K."/>
            <person name="Solomon K.V."/>
            <person name="De Groot R."/>
            <person name="Kuo A."/>
            <person name="Mondo S.J."/>
            <person name="Salamov A.A."/>
            <person name="Labutti K."/>
            <person name="Zhao Z."/>
            <person name="Chiniquy J."/>
            <person name="Barry K."/>
            <person name="Brewer H.M."/>
            <person name="Purvine S.O."/>
            <person name="Wright A.T."/>
            <person name="Boxma B."/>
            <person name="Van Alen T."/>
            <person name="Hackstein J.H."/>
            <person name="Baker S.E."/>
            <person name="Grigoriev I.V."/>
            <person name="O'Malley M.A."/>
        </authorList>
    </citation>
    <scope>NUCLEOTIDE SEQUENCE [LARGE SCALE GENOMIC DNA]</scope>
    <source>
        <strain evidence="2 3">G1</strain>
    </source>
</reference>
<feature type="transmembrane region" description="Helical" evidence="1">
    <location>
        <begin position="88"/>
        <end position="111"/>
    </location>
</feature>